<dbReference type="Proteomes" id="UP000800200">
    <property type="component" value="Unassembled WGS sequence"/>
</dbReference>
<name>A0A6A6E736_9PEZI</name>
<protein>
    <submittedName>
        <fullName evidence="1">Uncharacterized protein</fullName>
    </submittedName>
</protein>
<proteinExistence type="predicted"/>
<accession>A0A6A6E736</accession>
<reference evidence="1" key="1">
    <citation type="journal article" date="2020" name="Stud. Mycol.">
        <title>101 Dothideomycetes genomes: a test case for predicting lifestyles and emergence of pathogens.</title>
        <authorList>
            <person name="Haridas S."/>
            <person name="Albert R."/>
            <person name="Binder M."/>
            <person name="Bloem J."/>
            <person name="Labutti K."/>
            <person name="Salamov A."/>
            <person name="Andreopoulos B."/>
            <person name="Baker S."/>
            <person name="Barry K."/>
            <person name="Bills G."/>
            <person name="Bluhm B."/>
            <person name="Cannon C."/>
            <person name="Castanera R."/>
            <person name="Culley D."/>
            <person name="Daum C."/>
            <person name="Ezra D."/>
            <person name="Gonzalez J."/>
            <person name="Henrissat B."/>
            <person name="Kuo A."/>
            <person name="Liang C."/>
            <person name="Lipzen A."/>
            <person name="Lutzoni F."/>
            <person name="Magnuson J."/>
            <person name="Mondo S."/>
            <person name="Nolan M."/>
            <person name="Ohm R."/>
            <person name="Pangilinan J."/>
            <person name="Park H.-J."/>
            <person name="Ramirez L."/>
            <person name="Alfaro M."/>
            <person name="Sun H."/>
            <person name="Tritt A."/>
            <person name="Yoshinaga Y."/>
            <person name="Zwiers L.-H."/>
            <person name="Turgeon B."/>
            <person name="Goodwin S."/>
            <person name="Spatafora J."/>
            <person name="Crous P."/>
            <person name="Grigoriev I."/>
        </authorList>
    </citation>
    <scope>NUCLEOTIDE SEQUENCE</scope>
    <source>
        <strain evidence="1">CBS 207.26</strain>
    </source>
</reference>
<keyword evidence="2" id="KW-1185">Reference proteome</keyword>
<feature type="non-terminal residue" evidence="1">
    <location>
        <position position="1"/>
    </location>
</feature>
<gene>
    <name evidence="1" type="ORF">K469DRAFT_776946</name>
</gene>
<sequence length="194" mass="22169">PNRHPHSPQTTSVPNGAHCTVRFLPHFPTPLLPCENTYGRQDQQPIPILFTRHPLIIHLQHPNSLTPFSEPSKRAIICPFTSLTSFKRLSAPVIDSTSCIHLYFPNPGTQSVYVGLFRSTLLPDRSCVIRCPYASNWHSKRFPRTVCMKQCRTTSPCYWYVELMERWTAASIVSSRTVFIDRVMDRSRSSALLT</sequence>
<evidence type="ECO:0000313" key="2">
    <source>
        <dbReference type="Proteomes" id="UP000800200"/>
    </source>
</evidence>
<dbReference type="AlphaFoldDB" id="A0A6A6E736"/>
<evidence type="ECO:0000313" key="1">
    <source>
        <dbReference type="EMBL" id="KAF2185990.1"/>
    </source>
</evidence>
<organism evidence="1 2">
    <name type="scientific">Zopfia rhizophila CBS 207.26</name>
    <dbReference type="NCBI Taxonomy" id="1314779"/>
    <lineage>
        <taxon>Eukaryota</taxon>
        <taxon>Fungi</taxon>
        <taxon>Dikarya</taxon>
        <taxon>Ascomycota</taxon>
        <taxon>Pezizomycotina</taxon>
        <taxon>Dothideomycetes</taxon>
        <taxon>Dothideomycetes incertae sedis</taxon>
        <taxon>Zopfiaceae</taxon>
        <taxon>Zopfia</taxon>
    </lineage>
</organism>
<dbReference type="EMBL" id="ML994631">
    <property type="protein sequence ID" value="KAF2185990.1"/>
    <property type="molecule type" value="Genomic_DNA"/>
</dbReference>